<dbReference type="EMBL" id="OX465084">
    <property type="protein sequence ID" value="CAI9295991.1"/>
    <property type="molecule type" value="Genomic_DNA"/>
</dbReference>
<protein>
    <recommendedName>
        <fullName evidence="1">FBD domain-containing protein</fullName>
    </recommendedName>
</protein>
<dbReference type="PANTHER" id="PTHR31639:SF326">
    <property type="entry name" value="F-BOX DOMAIN, FBD DOMAIN, F-BOX-LIKE DOMAIN SUPERFAMILY PROTEIN"/>
    <property type="match status" value="1"/>
</dbReference>
<dbReference type="InterPro" id="IPR006566">
    <property type="entry name" value="FBD"/>
</dbReference>
<dbReference type="InterPro" id="IPR032675">
    <property type="entry name" value="LRR_dom_sf"/>
</dbReference>
<dbReference type="AlphaFoldDB" id="A0AA36EGS3"/>
<sequence length="326" mass="37106">MMKSFKYHLKVTCPSNANSYIIYPILLLHHRHIVSFSLSSSQLTSCCEIDQIILHLSKMSTLKTFSLSIGLGNDHKLLSPFFMLQHLKHLKLQNCVFQPPSSFYGFSSLKSLYFHNVSITPKVLLRFIFNCPLLKSFTLQIEDEKHLTGCWNSDFVELFTCLPMIEHLCMNSSPLKYFASGVLPDKLPIALVHLRVLNVSGLCFAKEVDLRCALLLVTSSSNIEKITMEMCYTSEVVSQSAMNLIDLVDYCNVTLDRLCELEIRNMANVKPEMDFVKLVLGKSPMLKKVGIVIDNRVAVNAEVKMLRELLQYQRASTNAKIIFERP</sequence>
<dbReference type="Proteomes" id="UP001177003">
    <property type="component" value="Chromosome 8"/>
</dbReference>
<dbReference type="Gene3D" id="3.80.10.10">
    <property type="entry name" value="Ribonuclease Inhibitor"/>
    <property type="match status" value="1"/>
</dbReference>
<proteinExistence type="predicted"/>
<reference evidence="2" key="1">
    <citation type="submission" date="2023-04" db="EMBL/GenBank/DDBJ databases">
        <authorList>
            <person name="Vijverberg K."/>
            <person name="Xiong W."/>
            <person name="Schranz E."/>
        </authorList>
    </citation>
    <scope>NUCLEOTIDE SEQUENCE</scope>
</reference>
<organism evidence="2 3">
    <name type="scientific">Lactuca saligna</name>
    <name type="common">Willowleaf lettuce</name>
    <dbReference type="NCBI Taxonomy" id="75948"/>
    <lineage>
        <taxon>Eukaryota</taxon>
        <taxon>Viridiplantae</taxon>
        <taxon>Streptophyta</taxon>
        <taxon>Embryophyta</taxon>
        <taxon>Tracheophyta</taxon>
        <taxon>Spermatophyta</taxon>
        <taxon>Magnoliopsida</taxon>
        <taxon>eudicotyledons</taxon>
        <taxon>Gunneridae</taxon>
        <taxon>Pentapetalae</taxon>
        <taxon>asterids</taxon>
        <taxon>campanulids</taxon>
        <taxon>Asterales</taxon>
        <taxon>Asteraceae</taxon>
        <taxon>Cichorioideae</taxon>
        <taxon>Cichorieae</taxon>
        <taxon>Lactucinae</taxon>
        <taxon>Lactuca</taxon>
    </lineage>
</organism>
<evidence type="ECO:0000259" key="1">
    <source>
        <dbReference type="SMART" id="SM00579"/>
    </source>
</evidence>
<accession>A0AA36EGS3</accession>
<keyword evidence="3" id="KW-1185">Reference proteome</keyword>
<dbReference type="PANTHER" id="PTHR31639">
    <property type="entry name" value="F-BOX PROTEIN-LIKE"/>
    <property type="match status" value="1"/>
</dbReference>
<evidence type="ECO:0000313" key="3">
    <source>
        <dbReference type="Proteomes" id="UP001177003"/>
    </source>
</evidence>
<name>A0AA36EGS3_LACSI</name>
<dbReference type="SUPFAM" id="SSF52047">
    <property type="entry name" value="RNI-like"/>
    <property type="match status" value="1"/>
</dbReference>
<gene>
    <name evidence="2" type="ORF">LSALG_LOCUS34899</name>
</gene>
<evidence type="ECO:0000313" key="2">
    <source>
        <dbReference type="EMBL" id="CAI9295991.1"/>
    </source>
</evidence>
<dbReference type="SMART" id="SM00579">
    <property type="entry name" value="FBD"/>
    <property type="match status" value="1"/>
</dbReference>
<feature type="domain" description="FBD" evidence="1">
    <location>
        <begin position="251"/>
        <end position="324"/>
    </location>
</feature>